<accession>A0A538U6Z3</accession>
<comment type="caution">
    <text evidence="2">The sequence shown here is derived from an EMBL/GenBank/DDBJ whole genome shotgun (WGS) entry which is preliminary data.</text>
</comment>
<gene>
    <name evidence="2" type="ORF">E6K81_09565</name>
</gene>
<evidence type="ECO:0000256" key="1">
    <source>
        <dbReference type="SAM" id="SignalP"/>
    </source>
</evidence>
<feature type="chain" id="PRO_5022064402" description="P/Homo B domain-containing protein" evidence="1">
    <location>
        <begin position="24"/>
        <end position="448"/>
    </location>
</feature>
<sequence length="448" mass="47412">MGRLTHPLLTALILAALAGAATAAPRPAGRAAPPDSFVFYQIPIDGDGPAARVAVSAMRPGARIGSALPRSTGPLNALADPDTTYEWFEHGFDRAASGSCDPRGWTGQERGGLVFAHVDNKHLTNDAFVTMGGKALWFGTDLATNPSEVAMWYYPEGFGANWSQRLTSPTFTNGNYRLTFDGQVGLQAGSGLLAGAVNRYLGVQALRADGKWGMLSARWVGSNGALLTTSAGLRTSGTATFRCYVPTHPDSQSAFPFATPTQLRIVVETQSITSNEDGGVPLQPCPGAIVDNVSLDGINSPASPIPLHDFEDGTTGVWTLSARNGGNNGAVNVIRDFPAPTTDVSLKQGFDPIDPSCVWQVAGPSGFLEDGVFTRITSPWIAWEAGSDTAFSVVYRGSLPPDVLHQGRLMNLRFRGKNAGDTYARRFYARPGVLYYGAGSSDLDTPVA</sequence>
<name>A0A538U6Z3_UNCEI</name>
<keyword evidence="1" id="KW-0732">Signal</keyword>
<evidence type="ECO:0008006" key="4">
    <source>
        <dbReference type="Google" id="ProtNLM"/>
    </source>
</evidence>
<organism evidence="2 3">
    <name type="scientific">Eiseniibacteriota bacterium</name>
    <dbReference type="NCBI Taxonomy" id="2212470"/>
    <lineage>
        <taxon>Bacteria</taxon>
        <taxon>Candidatus Eiseniibacteriota</taxon>
    </lineage>
</organism>
<proteinExistence type="predicted"/>
<feature type="non-terminal residue" evidence="2">
    <location>
        <position position="448"/>
    </location>
</feature>
<evidence type="ECO:0000313" key="3">
    <source>
        <dbReference type="Proteomes" id="UP000319771"/>
    </source>
</evidence>
<reference evidence="2 3" key="1">
    <citation type="journal article" date="2019" name="Nat. Microbiol.">
        <title>Mediterranean grassland soil C-N compound turnover is dependent on rainfall and depth, and is mediated by genomically divergent microorganisms.</title>
        <authorList>
            <person name="Diamond S."/>
            <person name="Andeer P.F."/>
            <person name="Li Z."/>
            <person name="Crits-Christoph A."/>
            <person name="Burstein D."/>
            <person name="Anantharaman K."/>
            <person name="Lane K.R."/>
            <person name="Thomas B.C."/>
            <person name="Pan C."/>
            <person name="Northen T.R."/>
            <person name="Banfield J.F."/>
        </authorList>
    </citation>
    <scope>NUCLEOTIDE SEQUENCE [LARGE SCALE GENOMIC DNA]</scope>
    <source>
        <strain evidence="2">WS_11</strain>
    </source>
</reference>
<dbReference type="EMBL" id="VBPB01000151">
    <property type="protein sequence ID" value="TMQ71670.1"/>
    <property type="molecule type" value="Genomic_DNA"/>
</dbReference>
<protein>
    <recommendedName>
        <fullName evidence="4">P/Homo B domain-containing protein</fullName>
    </recommendedName>
</protein>
<evidence type="ECO:0000313" key="2">
    <source>
        <dbReference type="EMBL" id="TMQ71670.1"/>
    </source>
</evidence>
<dbReference type="Proteomes" id="UP000319771">
    <property type="component" value="Unassembled WGS sequence"/>
</dbReference>
<feature type="signal peptide" evidence="1">
    <location>
        <begin position="1"/>
        <end position="23"/>
    </location>
</feature>
<dbReference type="AlphaFoldDB" id="A0A538U6Z3"/>